<keyword evidence="1" id="KW-0539">Nucleus</keyword>
<accession>A0AAV3NUP1</accession>
<feature type="DNA-binding region" description="HMG box" evidence="1">
    <location>
        <begin position="143"/>
        <end position="212"/>
    </location>
</feature>
<evidence type="ECO:0000259" key="4">
    <source>
        <dbReference type="PROSITE" id="PS51011"/>
    </source>
</evidence>
<dbReference type="Gene3D" id="1.10.30.10">
    <property type="entry name" value="High mobility group box domain"/>
    <property type="match status" value="1"/>
</dbReference>
<dbReference type="SUPFAM" id="SSF47095">
    <property type="entry name" value="HMG-box"/>
    <property type="match status" value="1"/>
</dbReference>
<dbReference type="EMBL" id="BAABME010030695">
    <property type="protein sequence ID" value="GAA0142526.1"/>
    <property type="molecule type" value="Genomic_DNA"/>
</dbReference>
<feature type="compositionally biased region" description="Polar residues" evidence="2">
    <location>
        <begin position="109"/>
        <end position="118"/>
    </location>
</feature>
<evidence type="ECO:0000313" key="6">
    <source>
        <dbReference type="Proteomes" id="UP001454036"/>
    </source>
</evidence>
<dbReference type="CDD" id="cd00084">
    <property type="entry name" value="HMG-box_SF"/>
    <property type="match status" value="1"/>
</dbReference>
<comment type="caution">
    <text evidence="5">The sequence shown here is derived from an EMBL/GenBank/DDBJ whole genome shotgun (WGS) entry which is preliminary data.</text>
</comment>
<gene>
    <name evidence="5" type="ORF">LIER_42729</name>
</gene>
<name>A0AAV3NUP1_LITER</name>
<keyword evidence="1" id="KW-0238">DNA-binding</keyword>
<reference evidence="5 6" key="1">
    <citation type="submission" date="2024-01" db="EMBL/GenBank/DDBJ databases">
        <title>The complete chloroplast genome sequence of Lithospermum erythrorhizon: insights into the phylogenetic relationship among Boraginaceae species and the maternal lineages of purple gromwells.</title>
        <authorList>
            <person name="Okada T."/>
            <person name="Watanabe K."/>
        </authorList>
    </citation>
    <scope>NUCLEOTIDE SEQUENCE [LARGE SCALE GENOMIC DNA]</scope>
</reference>
<dbReference type="SUPFAM" id="SSF46774">
    <property type="entry name" value="ARID-like"/>
    <property type="match status" value="1"/>
</dbReference>
<dbReference type="GO" id="GO:0003677">
    <property type="term" value="F:DNA binding"/>
    <property type="evidence" value="ECO:0007669"/>
    <property type="project" value="UniProtKB-UniRule"/>
</dbReference>
<dbReference type="PANTHER" id="PTHR46691:SF5">
    <property type="entry name" value="HMG (HIGH MOBILITY GROUP) BOX PROTEIN"/>
    <property type="match status" value="1"/>
</dbReference>
<dbReference type="PROSITE" id="PS50118">
    <property type="entry name" value="HMG_BOX_2"/>
    <property type="match status" value="1"/>
</dbReference>
<feature type="compositionally biased region" description="Basic and acidic residues" evidence="2">
    <location>
        <begin position="132"/>
        <end position="141"/>
    </location>
</feature>
<dbReference type="CDD" id="cd16100">
    <property type="entry name" value="ARID"/>
    <property type="match status" value="1"/>
</dbReference>
<dbReference type="AlphaFoldDB" id="A0AAV3NUP1"/>
<organism evidence="5 6">
    <name type="scientific">Lithospermum erythrorhizon</name>
    <name type="common">Purple gromwell</name>
    <name type="synonym">Lithospermum officinale var. erythrorhizon</name>
    <dbReference type="NCBI Taxonomy" id="34254"/>
    <lineage>
        <taxon>Eukaryota</taxon>
        <taxon>Viridiplantae</taxon>
        <taxon>Streptophyta</taxon>
        <taxon>Embryophyta</taxon>
        <taxon>Tracheophyta</taxon>
        <taxon>Spermatophyta</taxon>
        <taxon>Magnoliopsida</taxon>
        <taxon>eudicotyledons</taxon>
        <taxon>Gunneridae</taxon>
        <taxon>Pentapetalae</taxon>
        <taxon>asterids</taxon>
        <taxon>lamiids</taxon>
        <taxon>Boraginales</taxon>
        <taxon>Boraginaceae</taxon>
        <taxon>Boraginoideae</taxon>
        <taxon>Lithospermeae</taxon>
        <taxon>Lithospermum</taxon>
    </lineage>
</organism>
<sequence>MLDLYLLYKEVTHRGGFNQVTIERKWDEIASSLDLKRSDSMLLYQLQKLYQNILYPYEQIQHYRTPPKAKISDPSQVKQKRSENVLPHLVVSTDELGMPAENKKRKVDSQQQETTVGAGTQEKKKIKKKQPNGRESKKGHDVLVRPRTSYQFFVKAECDRLKKILGERTSYINLRTMASDKWKHFSETDKQPYVEASKADKERYYQELVTFKLQQEKQEDATTATTYSPNCNMLKFCTSPETERDYHVKFDPESGDLVLPPPNEPLIIESAAEIMKRGNLDATDPLFNLDEYECDNLTEPFI</sequence>
<dbReference type="Pfam" id="PF01388">
    <property type="entry name" value="ARID"/>
    <property type="match status" value="1"/>
</dbReference>
<evidence type="ECO:0000256" key="2">
    <source>
        <dbReference type="SAM" id="MobiDB-lite"/>
    </source>
</evidence>
<feature type="region of interest" description="Disordered" evidence="2">
    <location>
        <begin position="97"/>
        <end position="141"/>
    </location>
</feature>
<dbReference type="GO" id="GO:0005634">
    <property type="term" value="C:nucleus"/>
    <property type="evidence" value="ECO:0007669"/>
    <property type="project" value="UniProtKB-UniRule"/>
</dbReference>
<dbReference type="InterPro" id="IPR036910">
    <property type="entry name" value="HMG_box_dom_sf"/>
</dbReference>
<keyword evidence="6" id="KW-1185">Reference proteome</keyword>
<dbReference type="InterPro" id="IPR009071">
    <property type="entry name" value="HMG_box_dom"/>
</dbReference>
<feature type="domain" description="ARID" evidence="4">
    <location>
        <begin position="1"/>
        <end position="62"/>
    </location>
</feature>
<evidence type="ECO:0000313" key="5">
    <source>
        <dbReference type="EMBL" id="GAA0142526.1"/>
    </source>
</evidence>
<evidence type="ECO:0000256" key="1">
    <source>
        <dbReference type="PROSITE-ProRule" id="PRU00267"/>
    </source>
</evidence>
<dbReference type="Pfam" id="PF09011">
    <property type="entry name" value="HMG_box_2"/>
    <property type="match status" value="1"/>
</dbReference>
<dbReference type="SMART" id="SM01014">
    <property type="entry name" value="ARID"/>
    <property type="match status" value="1"/>
</dbReference>
<protein>
    <submittedName>
        <fullName evidence="5">Uncharacterized protein</fullName>
    </submittedName>
</protein>
<evidence type="ECO:0000259" key="3">
    <source>
        <dbReference type="PROSITE" id="PS50118"/>
    </source>
</evidence>
<dbReference type="SMART" id="SM00501">
    <property type="entry name" value="BRIGHT"/>
    <property type="match status" value="1"/>
</dbReference>
<dbReference type="InterPro" id="IPR036431">
    <property type="entry name" value="ARID_dom_sf"/>
</dbReference>
<feature type="domain" description="HMG box" evidence="3">
    <location>
        <begin position="143"/>
        <end position="212"/>
    </location>
</feature>
<dbReference type="PANTHER" id="PTHR46691">
    <property type="entry name" value="HIGH MOBILITY GROUP B PROTEIN 9"/>
    <property type="match status" value="1"/>
</dbReference>
<dbReference type="Proteomes" id="UP001454036">
    <property type="component" value="Unassembled WGS sequence"/>
</dbReference>
<dbReference type="Gene3D" id="1.10.150.60">
    <property type="entry name" value="ARID DNA-binding domain"/>
    <property type="match status" value="1"/>
</dbReference>
<proteinExistence type="predicted"/>
<dbReference type="InterPro" id="IPR001606">
    <property type="entry name" value="ARID_dom"/>
</dbReference>
<dbReference type="PROSITE" id="PS51011">
    <property type="entry name" value="ARID"/>
    <property type="match status" value="1"/>
</dbReference>